<comment type="similarity">
    <text evidence="2">Belongs to the glycosyl hydrolase 81 family.</text>
</comment>
<dbReference type="PROSITE" id="PS51257">
    <property type="entry name" value="PROKAR_LIPOPROTEIN"/>
    <property type="match status" value="1"/>
</dbReference>
<evidence type="ECO:0000256" key="8">
    <source>
        <dbReference type="ARBA" id="ARBA00023326"/>
    </source>
</evidence>
<evidence type="ECO:0000256" key="7">
    <source>
        <dbReference type="ARBA" id="ARBA00023316"/>
    </source>
</evidence>
<dbReference type="Proteomes" id="UP000204221">
    <property type="component" value="Chromosome"/>
</dbReference>
<evidence type="ECO:0000256" key="9">
    <source>
        <dbReference type="SAM" id="MobiDB-lite"/>
    </source>
</evidence>
<evidence type="ECO:0000313" key="12">
    <source>
        <dbReference type="Proteomes" id="UP000204221"/>
    </source>
</evidence>
<proteinExistence type="inferred from homology"/>
<dbReference type="InterPro" id="IPR040720">
    <property type="entry name" value="GH81_C"/>
</dbReference>
<keyword evidence="10" id="KW-0732">Signal</keyword>
<dbReference type="PANTHER" id="PTHR31983">
    <property type="entry name" value="ENDO-1,3(4)-BETA-GLUCANASE 1"/>
    <property type="match status" value="1"/>
</dbReference>
<dbReference type="OrthoDB" id="5480482at2"/>
<dbReference type="GO" id="GO:0052861">
    <property type="term" value="F:endo-1,3(4)-beta-glucanase activity"/>
    <property type="evidence" value="ECO:0007669"/>
    <property type="project" value="InterPro"/>
</dbReference>
<evidence type="ECO:0000256" key="5">
    <source>
        <dbReference type="ARBA" id="ARBA00023277"/>
    </source>
</evidence>
<keyword evidence="4 11" id="KW-0378">Hydrolase</keyword>
<dbReference type="GO" id="GO:0000272">
    <property type="term" value="P:polysaccharide catabolic process"/>
    <property type="evidence" value="ECO:0007669"/>
    <property type="project" value="UniProtKB-KW"/>
</dbReference>
<dbReference type="Gene3D" id="2.70.98.30">
    <property type="entry name" value="Golgi alpha-mannosidase II, domain 4"/>
    <property type="match status" value="1"/>
</dbReference>
<comment type="catalytic activity">
    <reaction evidence="1">
        <text>Hydrolysis of (1-&gt;3)-beta-D-glucosidic linkages in (1-&gt;3)-beta-D-glucans.</text>
        <dbReference type="EC" id="3.2.1.39"/>
    </reaction>
</comment>
<dbReference type="GO" id="GO:0042973">
    <property type="term" value="F:glucan endo-1,3-beta-D-glucosidase activity"/>
    <property type="evidence" value="ECO:0007669"/>
    <property type="project" value="UniProtKB-EC"/>
</dbReference>
<organism evidence="11 12">
    <name type="scientific">Actinoalloteichus hoggarensis</name>
    <dbReference type="NCBI Taxonomy" id="1470176"/>
    <lineage>
        <taxon>Bacteria</taxon>
        <taxon>Bacillati</taxon>
        <taxon>Actinomycetota</taxon>
        <taxon>Actinomycetes</taxon>
        <taxon>Pseudonocardiales</taxon>
        <taxon>Pseudonocardiaceae</taxon>
        <taxon>Actinoalloteichus</taxon>
    </lineage>
</organism>
<dbReference type="KEGG" id="ahg:AHOG_22740"/>
<protein>
    <recommendedName>
        <fullName evidence="3">glucan endo-1,3-beta-D-glucosidase</fullName>
        <ecNumber evidence="3">3.2.1.39</ecNumber>
    </recommendedName>
</protein>
<feature type="chain" id="PRO_5043456022" description="glucan endo-1,3-beta-D-glucosidase" evidence="10">
    <location>
        <begin position="20"/>
        <end position="945"/>
    </location>
</feature>
<keyword evidence="12" id="KW-1185">Reference proteome</keyword>
<feature type="signal peptide" evidence="10">
    <location>
        <begin position="1"/>
        <end position="19"/>
    </location>
</feature>
<feature type="region of interest" description="Disordered" evidence="9">
    <location>
        <begin position="742"/>
        <end position="783"/>
    </location>
</feature>
<evidence type="ECO:0000256" key="4">
    <source>
        <dbReference type="ARBA" id="ARBA00022801"/>
    </source>
</evidence>
<evidence type="ECO:0000256" key="6">
    <source>
        <dbReference type="ARBA" id="ARBA00023295"/>
    </source>
</evidence>
<dbReference type="Pfam" id="PF17652">
    <property type="entry name" value="Glyco_hydro81C"/>
    <property type="match status" value="1"/>
</dbReference>
<evidence type="ECO:0000256" key="10">
    <source>
        <dbReference type="SAM" id="SignalP"/>
    </source>
</evidence>
<dbReference type="GO" id="GO:0071555">
    <property type="term" value="P:cell wall organization"/>
    <property type="evidence" value="ECO:0007669"/>
    <property type="project" value="UniProtKB-KW"/>
</dbReference>
<accession>A0A221W927</accession>
<name>A0A221W927_9PSEU</name>
<dbReference type="AlphaFoldDB" id="A0A221W927"/>
<keyword evidence="7" id="KW-0961">Cell wall biogenesis/degradation</keyword>
<dbReference type="RefSeq" id="WP_093943175.1">
    <property type="nucleotide sequence ID" value="NZ_CP022521.1"/>
</dbReference>
<dbReference type="EC" id="3.2.1.39" evidence="3"/>
<sequence length="945" mass="100596">MARATMPKWLAAVTTSALACSIFVFVQGTASAETVSIGAGSYTTELPAGARGPSDIQGLPVSPKVTDDFTGPAPTNDWWSSLIFQRYAPDNPHGENMFPHPLAFHAWGDGLAVGYPSSSSIVGTAPKYEYSFREDLRLGLSGLASPDTRVDSYSDWTVTPYWSDGSRELRTTIGHGLPFVYAEGSGGPADVEFSAPPEVWHQEGSVVGATVNGNHYALFAPSSSAWTSSGNTFTAELGADGYFSVAVLPDPADLAAFETYAYSFVTGTTVTWDYDEAGASLTTDFQVETEAKEGSQTGTLVALYPHQWKNATSDVTDLTYVSPRGEMRVVEGTGFSTELPANGILPSLPTVAAADHDRLRQLIDEEIDHEDPWRGSTDTYWVGKALGRLSQLVPIADSIGYTEGRDQLLALVRGKMEDWLTYSGPGDSALFRYDAEWGALTGYPASFGADQELNDHDFHFGYFVTAAATLARYDPAWASDEQWGGMVKLIIKDANNWDRTDDRFPLLRAFSPYAGHGWASGHAGFGSGNNQESSSEGMHFAGAVALFGSLTGDDDIRDLGVYLHATQASTVAPYWQNADSDTFPADYAADVVGMVWSDGGDYGIWWDGSDEEHYGINYLPITASSLYHGTRPEHVTAMHQSLVDRIGGEPQVWRDIHWAYQAMGDPASGLAAFESQWQTYEPEAGSSKAHTYQWVSTLAEVGNVDASVTADAAHYAVFTDGGQRTYTAFNPDSSARTVTFSDGATLDVPAGTLASTTGSGGGGPEEPGEPEEPEEPGEPGDLVDGRLYLGGNGLGRAPGTGAAVDVIPSAAGGNHDGTPHQPLVYEIDGLTASFDGGETAFSLFLDAGNTVGNGTQLRVSYDLTGNGTFDRVETYAYFATDPVPGWEEYGPNATLVSESGSLGDLTGGTVRIEVWSAIGQSSTDLRVAATAAEGLVSELRVPFAN</sequence>
<gene>
    <name evidence="11" type="ORF">AHOG_22740</name>
</gene>
<evidence type="ECO:0000256" key="2">
    <source>
        <dbReference type="ARBA" id="ARBA00010730"/>
    </source>
</evidence>
<evidence type="ECO:0000256" key="1">
    <source>
        <dbReference type="ARBA" id="ARBA00000382"/>
    </source>
</evidence>
<evidence type="ECO:0000256" key="3">
    <source>
        <dbReference type="ARBA" id="ARBA00012780"/>
    </source>
</evidence>
<dbReference type="EMBL" id="CP022521">
    <property type="protein sequence ID" value="ASO22161.1"/>
    <property type="molecule type" value="Genomic_DNA"/>
</dbReference>
<feature type="compositionally biased region" description="Acidic residues" evidence="9">
    <location>
        <begin position="766"/>
        <end position="778"/>
    </location>
</feature>
<dbReference type="InterPro" id="IPR005200">
    <property type="entry name" value="Endo-beta-glucanase"/>
</dbReference>
<reference evidence="11 12" key="1">
    <citation type="submission" date="2017-07" db="EMBL/GenBank/DDBJ databases">
        <title>Complete genome sequence of Actinoalloteichus hoggarensis DSM 45943, type strain of Actinoalloteichus hoggarensis.</title>
        <authorList>
            <person name="Ruckert C."/>
            <person name="Nouioui I."/>
            <person name="Willmese J."/>
            <person name="van Wezel G."/>
            <person name="Klenk H.-P."/>
            <person name="Kalinowski J."/>
            <person name="Zotchev S.B."/>
        </authorList>
    </citation>
    <scope>NUCLEOTIDE SEQUENCE [LARGE SCALE GENOMIC DNA]</scope>
    <source>
        <strain evidence="11 12">DSM 45943</strain>
    </source>
</reference>
<dbReference type="PANTHER" id="PTHR31983:SF0">
    <property type="entry name" value="GLUCAN ENDO-1,3-BETA-D-GLUCOSIDASE 2"/>
    <property type="match status" value="1"/>
</dbReference>
<dbReference type="PROSITE" id="PS52008">
    <property type="entry name" value="GH81"/>
    <property type="match status" value="1"/>
</dbReference>
<keyword evidence="8" id="KW-0624">Polysaccharide degradation</keyword>
<keyword evidence="5" id="KW-0119">Carbohydrate metabolism</keyword>
<keyword evidence="6" id="KW-0326">Glycosidase</keyword>
<evidence type="ECO:0000313" key="11">
    <source>
        <dbReference type="EMBL" id="ASO22161.1"/>
    </source>
</evidence>